<name>A0A8S3TYC2_MYTED</name>
<dbReference type="PROSITE" id="PS50835">
    <property type="entry name" value="IG_LIKE"/>
    <property type="match status" value="3"/>
</dbReference>
<dbReference type="GO" id="GO:0005886">
    <property type="term" value="C:plasma membrane"/>
    <property type="evidence" value="ECO:0007669"/>
    <property type="project" value="UniProtKB-SubCell"/>
</dbReference>
<keyword evidence="6" id="KW-1015">Disulfide bond</keyword>
<keyword evidence="5" id="KW-0472">Membrane</keyword>
<dbReference type="PANTHER" id="PTHR12231:SF253">
    <property type="entry name" value="DPR-INTERACTING PROTEIN ETA, ISOFORM B-RELATED"/>
    <property type="match status" value="1"/>
</dbReference>
<evidence type="ECO:0000256" key="2">
    <source>
        <dbReference type="ARBA" id="ARBA00022475"/>
    </source>
</evidence>
<evidence type="ECO:0000256" key="5">
    <source>
        <dbReference type="ARBA" id="ARBA00023136"/>
    </source>
</evidence>
<keyword evidence="3 10" id="KW-0732">Signal</keyword>
<protein>
    <submittedName>
        <fullName evidence="12">HNT</fullName>
    </submittedName>
</protein>
<feature type="chain" id="PRO_5035903563" evidence="10">
    <location>
        <begin position="22"/>
        <end position="414"/>
    </location>
</feature>
<feature type="domain" description="Ig-like" evidence="11">
    <location>
        <begin position="14"/>
        <end position="121"/>
    </location>
</feature>
<gene>
    <name evidence="12" type="ORF">MEDL_48791</name>
</gene>
<dbReference type="InterPro" id="IPR003598">
    <property type="entry name" value="Ig_sub2"/>
</dbReference>
<evidence type="ECO:0000256" key="10">
    <source>
        <dbReference type="SAM" id="SignalP"/>
    </source>
</evidence>
<evidence type="ECO:0000256" key="8">
    <source>
        <dbReference type="ARBA" id="ARBA00023319"/>
    </source>
</evidence>
<dbReference type="InterPro" id="IPR003599">
    <property type="entry name" value="Ig_sub"/>
</dbReference>
<dbReference type="SMART" id="SM00408">
    <property type="entry name" value="IGc2"/>
    <property type="match status" value="3"/>
</dbReference>
<dbReference type="GO" id="GO:0043005">
    <property type="term" value="C:neuron projection"/>
    <property type="evidence" value="ECO:0007669"/>
    <property type="project" value="TreeGrafter"/>
</dbReference>
<keyword evidence="2" id="KW-1003">Cell membrane</keyword>
<dbReference type="EMBL" id="CAJPWZ010002346">
    <property type="protein sequence ID" value="CAG2236271.1"/>
    <property type="molecule type" value="Genomic_DNA"/>
</dbReference>
<dbReference type="Pfam" id="PF13927">
    <property type="entry name" value="Ig_3"/>
    <property type="match status" value="2"/>
</dbReference>
<dbReference type="OrthoDB" id="10012075at2759"/>
<sequence>MIYYLSITVLIILPYLESVITSTFPHQFDKYSTHNVTVTEGQQAILPCHVESKREIMIIWMNPKKIMISERESRYIDDPRISVERPFVGDYNLHIRNVRYDDRGEYTCNSNKQPVESRRIRLIVKVPSKFVRDEQRDEVITREGTTVTLTCNATGIPTPNITWFRRLSKEEEHPEQVGTVGEVLIIYNISRHCGGMYECMAFNGVYPAISKTIKVEVQFKPEITIRNRRLGQNENKETMLECIVTASPQGDNYWKRGKNEISKNEYGYRVEVYPEDEYTISISLRILNVKNDDFGLYTCEAKNALGMSSDTMELYEYVEPTIPPTTTTAVTTKHKNYNHRPDKNRHYNKQNNLDTEEDSLEYVDDVDYRKALSQNPRTQVSGQIGTGEYGNTGDKVRHPLGILTLTLILLKLVN</sequence>
<dbReference type="InterPro" id="IPR051170">
    <property type="entry name" value="Neural/epithelial_adhesion"/>
</dbReference>
<evidence type="ECO:0000256" key="3">
    <source>
        <dbReference type="ARBA" id="ARBA00022729"/>
    </source>
</evidence>
<dbReference type="Pfam" id="PF07679">
    <property type="entry name" value="I-set"/>
    <property type="match status" value="1"/>
</dbReference>
<feature type="region of interest" description="Disordered" evidence="9">
    <location>
        <begin position="336"/>
        <end position="358"/>
    </location>
</feature>
<evidence type="ECO:0000256" key="1">
    <source>
        <dbReference type="ARBA" id="ARBA00004236"/>
    </source>
</evidence>
<evidence type="ECO:0000256" key="9">
    <source>
        <dbReference type="SAM" id="MobiDB-lite"/>
    </source>
</evidence>
<dbReference type="Gene3D" id="2.60.40.10">
    <property type="entry name" value="Immunoglobulins"/>
    <property type="match status" value="3"/>
</dbReference>
<feature type="domain" description="Ig-like" evidence="11">
    <location>
        <begin position="221"/>
        <end position="315"/>
    </location>
</feature>
<feature type="domain" description="Ig-like" evidence="11">
    <location>
        <begin position="127"/>
        <end position="216"/>
    </location>
</feature>
<keyword evidence="4" id="KW-0677">Repeat</keyword>
<dbReference type="SUPFAM" id="SSF48726">
    <property type="entry name" value="Immunoglobulin"/>
    <property type="match status" value="3"/>
</dbReference>
<dbReference type="SMART" id="SM00409">
    <property type="entry name" value="IG"/>
    <property type="match status" value="3"/>
</dbReference>
<evidence type="ECO:0000259" key="11">
    <source>
        <dbReference type="PROSITE" id="PS50835"/>
    </source>
</evidence>
<dbReference type="PANTHER" id="PTHR12231">
    <property type="entry name" value="CTX-RELATED TYPE I TRANSMEMBRANE PROTEIN"/>
    <property type="match status" value="1"/>
</dbReference>
<proteinExistence type="predicted"/>
<evidence type="ECO:0000256" key="7">
    <source>
        <dbReference type="ARBA" id="ARBA00023180"/>
    </source>
</evidence>
<keyword evidence="7" id="KW-0325">Glycoprotein</keyword>
<dbReference type="AlphaFoldDB" id="A0A8S3TYC2"/>
<keyword evidence="8" id="KW-0393">Immunoglobulin domain</keyword>
<organism evidence="12 13">
    <name type="scientific">Mytilus edulis</name>
    <name type="common">Blue mussel</name>
    <dbReference type="NCBI Taxonomy" id="6550"/>
    <lineage>
        <taxon>Eukaryota</taxon>
        <taxon>Metazoa</taxon>
        <taxon>Spiralia</taxon>
        <taxon>Lophotrochozoa</taxon>
        <taxon>Mollusca</taxon>
        <taxon>Bivalvia</taxon>
        <taxon>Autobranchia</taxon>
        <taxon>Pteriomorphia</taxon>
        <taxon>Mytilida</taxon>
        <taxon>Mytiloidea</taxon>
        <taxon>Mytilidae</taxon>
        <taxon>Mytilinae</taxon>
        <taxon>Mytilus</taxon>
    </lineage>
</organism>
<keyword evidence="13" id="KW-1185">Reference proteome</keyword>
<comment type="caution">
    <text evidence="12">The sequence shown here is derived from an EMBL/GenBank/DDBJ whole genome shotgun (WGS) entry which is preliminary data.</text>
</comment>
<evidence type="ECO:0000256" key="6">
    <source>
        <dbReference type="ARBA" id="ARBA00023157"/>
    </source>
</evidence>
<evidence type="ECO:0000256" key="4">
    <source>
        <dbReference type="ARBA" id="ARBA00022737"/>
    </source>
</evidence>
<evidence type="ECO:0000313" key="13">
    <source>
        <dbReference type="Proteomes" id="UP000683360"/>
    </source>
</evidence>
<dbReference type="InterPro" id="IPR007110">
    <property type="entry name" value="Ig-like_dom"/>
</dbReference>
<dbReference type="FunFam" id="2.60.40.10:FF:000328">
    <property type="entry name" value="CLUMA_CG000981, isoform A"/>
    <property type="match status" value="1"/>
</dbReference>
<dbReference type="InterPro" id="IPR036179">
    <property type="entry name" value="Ig-like_dom_sf"/>
</dbReference>
<comment type="subcellular location">
    <subcellularLocation>
        <location evidence="1">Cell membrane</location>
    </subcellularLocation>
</comment>
<evidence type="ECO:0000313" key="12">
    <source>
        <dbReference type="EMBL" id="CAG2236271.1"/>
    </source>
</evidence>
<dbReference type="Proteomes" id="UP000683360">
    <property type="component" value="Unassembled WGS sequence"/>
</dbReference>
<reference evidence="12" key="1">
    <citation type="submission" date="2021-03" db="EMBL/GenBank/DDBJ databases">
        <authorList>
            <person name="Bekaert M."/>
        </authorList>
    </citation>
    <scope>NUCLEOTIDE SEQUENCE</scope>
</reference>
<feature type="signal peptide" evidence="10">
    <location>
        <begin position="1"/>
        <end position="21"/>
    </location>
</feature>
<dbReference type="InterPro" id="IPR013783">
    <property type="entry name" value="Ig-like_fold"/>
</dbReference>
<dbReference type="InterPro" id="IPR013098">
    <property type="entry name" value="Ig_I-set"/>
</dbReference>
<accession>A0A8S3TYC2</accession>